<keyword evidence="6 11" id="KW-0812">Transmembrane</keyword>
<organism evidence="12 13">
    <name type="scientific">Thalassobaculum litoreum DSM 18839</name>
    <dbReference type="NCBI Taxonomy" id="1123362"/>
    <lineage>
        <taxon>Bacteria</taxon>
        <taxon>Pseudomonadati</taxon>
        <taxon>Pseudomonadota</taxon>
        <taxon>Alphaproteobacteria</taxon>
        <taxon>Rhodospirillales</taxon>
        <taxon>Thalassobaculaceae</taxon>
        <taxon>Thalassobaculum</taxon>
    </lineage>
</organism>
<dbReference type="Pfam" id="PF01544">
    <property type="entry name" value="CorA"/>
    <property type="match status" value="1"/>
</dbReference>
<evidence type="ECO:0000256" key="4">
    <source>
        <dbReference type="ARBA" id="ARBA00022475"/>
    </source>
</evidence>
<dbReference type="EMBL" id="FNBW01000017">
    <property type="protein sequence ID" value="SDG42917.1"/>
    <property type="molecule type" value="Genomic_DNA"/>
</dbReference>
<dbReference type="OrthoDB" id="9803484at2"/>
<dbReference type="GO" id="GO:0015095">
    <property type="term" value="F:magnesium ion transmembrane transporter activity"/>
    <property type="evidence" value="ECO:0007669"/>
    <property type="project" value="TreeGrafter"/>
</dbReference>
<keyword evidence="7" id="KW-0862">Zinc</keyword>
<dbReference type="InterPro" id="IPR045863">
    <property type="entry name" value="CorA_TM1_TM2"/>
</dbReference>
<feature type="transmembrane region" description="Helical" evidence="11">
    <location>
        <begin position="290"/>
        <end position="310"/>
    </location>
</feature>
<keyword evidence="13" id="KW-1185">Reference proteome</keyword>
<evidence type="ECO:0000313" key="13">
    <source>
        <dbReference type="Proteomes" id="UP000198615"/>
    </source>
</evidence>
<keyword evidence="8 11" id="KW-1133">Transmembrane helix</keyword>
<dbReference type="InterPro" id="IPR002523">
    <property type="entry name" value="MgTranspt_CorA/ZnTranspt_ZntB"/>
</dbReference>
<proteinExistence type="inferred from homology"/>
<keyword evidence="10 11" id="KW-0472">Membrane</keyword>
<dbReference type="RefSeq" id="WP_093153795.1">
    <property type="nucleotide sequence ID" value="NZ_FNBW01000017.1"/>
</dbReference>
<evidence type="ECO:0000256" key="9">
    <source>
        <dbReference type="ARBA" id="ARBA00023065"/>
    </source>
</evidence>
<keyword evidence="9" id="KW-0406">Ion transport</keyword>
<dbReference type="GO" id="GO:0005886">
    <property type="term" value="C:plasma membrane"/>
    <property type="evidence" value="ECO:0007669"/>
    <property type="project" value="UniProtKB-SubCell"/>
</dbReference>
<evidence type="ECO:0000313" key="12">
    <source>
        <dbReference type="EMBL" id="SDG42917.1"/>
    </source>
</evidence>
<dbReference type="PANTHER" id="PTHR46494">
    <property type="entry name" value="CORA FAMILY METAL ION TRANSPORTER (EUROFUNG)"/>
    <property type="match status" value="1"/>
</dbReference>
<evidence type="ECO:0000256" key="7">
    <source>
        <dbReference type="ARBA" id="ARBA00022833"/>
    </source>
</evidence>
<evidence type="ECO:0000256" key="2">
    <source>
        <dbReference type="ARBA" id="ARBA00009765"/>
    </source>
</evidence>
<protein>
    <submittedName>
        <fullName evidence="12">Zinc transporter</fullName>
    </submittedName>
</protein>
<dbReference type="PANTHER" id="PTHR46494:SF3">
    <property type="entry name" value="ZINC TRANSPORT PROTEIN ZNTB"/>
    <property type="match status" value="1"/>
</dbReference>
<sequence length="316" mass="34692">MTALLRAYDIWPDGRAAVLTGQDLARPVPDGAWRWVNLLRTEADVAEILTTLGLPEAAIEALLVEETRPRAWNVGGRTLMVLRGVNLNEEIGDHPLIALRMSVSERKVVTCRKFRFRALEDLVNRCEAGNAPPSPAAFVTDLIEGLSNRFDARIIDLDQRLEAIDQASGPNREDDLAGLRRDLLPLGRFMTPQREALSRLGQLAQGWATPEDLAAIADCENEFVRQIEHLREIESQAALLRDDLAAETAATQARHTYLITILAALFVPLSFITGLLGMNVAGIPGADTPYAFLLVLLLMGGSFAAGIGVLKWRGWI</sequence>
<dbReference type="Gene3D" id="3.30.460.20">
    <property type="entry name" value="CorA soluble domain-like"/>
    <property type="match status" value="1"/>
</dbReference>
<reference evidence="12 13" key="1">
    <citation type="submission" date="2016-10" db="EMBL/GenBank/DDBJ databases">
        <authorList>
            <person name="Varghese N."/>
            <person name="Submissions S."/>
        </authorList>
    </citation>
    <scope>NUCLEOTIDE SEQUENCE [LARGE SCALE GENOMIC DNA]</scope>
    <source>
        <strain evidence="12 13">DSM 18839</strain>
    </source>
</reference>
<dbReference type="SUPFAM" id="SSF144083">
    <property type="entry name" value="Magnesium transport protein CorA, transmembrane region"/>
    <property type="match status" value="1"/>
</dbReference>
<evidence type="ECO:0000256" key="5">
    <source>
        <dbReference type="ARBA" id="ARBA00022519"/>
    </source>
</evidence>
<dbReference type="Proteomes" id="UP000198615">
    <property type="component" value="Unassembled WGS sequence"/>
</dbReference>
<dbReference type="GO" id="GO:0000287">
    <property type="term" value="F:magnesium ion binding"/>
    <property type="evidence" value="ECO:0007669"/>
    <property type="project" value="TreeGrafter"/>
</dbReference>
<keyword evidence="4" id="KW-1003">Cell membrane</keyword>
<evidence type="ECO:0000256" key="3">
    <source>
        <dbReference type="ARBA" id="ARBA00022448"/>
    </source>
</evidence>
<dbReference type="InterPro" id="IPR045861">
    <property type="entry name" value="CorA_cytoplasmic_dom"/>
</dbReference>
<comment type="caution">
    <text evidence="12">The sequence shown here is derived from an EMBL/GenBank/DDBJ whole genome shotgun (WGS) entry which is preliminary data.</text>
</comment>
<evidence type="ECO:0000256" key="6">
    <source>
        <dbReference type="ARBA" id="ARBA00022692"/>
    </source>
</evidence>
<dbReference type="Gene3D" id="1.20.58.340">
    <property type="entry name" value="Magnesium transport protein CorA, transmembrane region"/>
    <property type="match status" value="2"/>
</dbReference>
<dbReference type="GO" id="GO:0015087">
    <property type="term" value="F:cobalt ion transmembrane transporter activity"/>
    <property type="evidence" value="ECO:0007669"/>
    <property type="project" value="TreeGrafter"/>
</dbReference>
<keyword evidence="3" id="KW-0813">Transport</keyword>
<dbReference type="AlphaFoldDB" id="A0A8G2BLN3"/>
<keyword evidence="5" id="KW-0997">Cell inner membrane</keyword>
<feature type="transmembrane region" description="Helical" evidence="11">
    <location>
        <begin position="257"/>
        <end position="278"/>
    </location>
</feature>
<comment type="similarity">
    <text evidence="2">Belongs to the CorA metal ion transporter (MIT) (TC 1.A.35) family.</text>
</comment>
<comment type="subcellular location">
    <subcellularLocation>
        <location evidence="1">Cell membrane</location>
        <topology evidence="1">Multi-pass membrane protein</topology>
    </subcellularLocation>
</comment>
<dbReference type="SUPFAM" id="SSF143865">
    <property type="entry name" value="CorA soluble domain-like"/>
    <property type="match status" value="1"/>
</dbReference>
<evidence type="ECO:0000256" key="11">
    <source>
        <dbReference type="SAM" id="Phobius"/>
    </source>
</evidence>
<evidence type="ECO:0000256" key="10">
    <source>
        <dbReference type="ARBA" id="ARBA00023136"/>
    </source>
</evidence>
<dbReference type="GO" id="GO:0050897">
    <property type="term" value="F:cobalt ion binding"/>
    <property type="evidence" value="ECO:0007669"/>
    <property type="project" value="TreeGrafter"/>
</dbReference>
<gene>
    <name evidence="12" type="ORF">SAMN05660686_04365</name>
</gene>
<accession>A0A8G2BLN3</accession>
<name>A0A8G2BLN3_9PROT</name>
<evidence type="ECO:0000256" key="8">
    <source>
        <dbReference type="ARBA" id="ARBA00022989"/>
    </source>
</evidence>
<evidence type="ECO:0000256" key="1">
    <source>
        <dbReference type="ARBA" id="ARBA00004651"/>
    </source>
</evidence>